<evidence type="ECO:0000313" key="2">
    <source>
        <dbReference type="EMBL" id="HII70745.1"/>
    </source>
</evidence>
<name>A0A832WL47_9EURY</name>
<organism evidence="2 3">
    <name type="scientific">Methanopyrus kandleri</name>
    <dbReference type="NCBI Taxonomy" id="2320"/>
    <lineage>
        <taxon>Archaea</taxon>
        <taxon>Methanobacteriati</taxon>
        <taxon>Methanobacteriota</taxon>
        <taxon>Methanomada group</taxon>
        <taxon>Methanopyri</taxon>
        <taxon>Methanopyrales</taxon>
        <taxon>Methanopyraceae</taxon>
        <taxon>Methanopyrus</taxon>
    </lineage>
</organism>
<gene>
    <name evidence="2" type="ORF">HA336_05880</name>
</gene>
<dbReference type="Pfam" id="PF02624">
    <property type="entry name" value="YcaO"/>
    <property type="match status" value="1"/>
</dbReference>
<dbReference type="NCBIfam" id="TIGR03266">
    <property type="entry name" value="methan_mark_1"/>
    <property type="match status" value="1"/>
</dbReference>
<dbReference type="InterPro" id="IPR017667">
    <property type="entry name" value="Methan_mark_1"/>
</dbReference>
<comment type="caution">
    <text evidence="2">The sequence shown here is derived from an EMBL/GenBank/DDBJ whole genome shotgun (WGS) entry which is preliminary data.</text>
</comment>
<dbReference type="PANTHER" id="PTHR37809:SF1">
    <property type="entry name" value="RIBOSOMAL PROTEIN S12 METHYLTHIOTRANSFERASE ACCESSORY FACTOR YCAO"/>
    <property type="match status" value="1"/>
</dbReference>
<evidence type="ECO:0000313" key="3">
    <source>
        <dbReference type="Proteomes" id="UP000619545"/>
    </source>
</evidence>
<evidence type="ECO:0000259" key="1">
    <source>
        <dbReference type="PROSITE" id="PS51664"/>
    </source>
</evidence>
<protein>
    <submittedName>
        <fullName evidence="2">YcaO-related McrA-glycine thioamidation protein</fullName>
    </submittedName>
</protein>
<dbReference type="Proteomes" id="UP000619545">
    <property type="component" value="Unassembled WGS sequence"/>
</dbReference>
<dbReference type="PROSITE" id="PS51664">
    <property type="entry name" value="YCAO"/>
    <property type="match status" value="1"/>
</dbReference>
<accession>A0A832WL47</accession>
<dbReference type="PANTHER" id="PTHR37809">
    <property type="entry name" value="RIBOSOMAL PROTEIN S12 METHYLTHIOTRANSFERASE ACCESSORY FACTOR YCAO"/>
    <property type="match status" value="1"/>
</dbReference>
<proteinExistence type="predicted"/>
<dbReference type="AlphaFoldDB" id="A0A832WL47"/>
<reference evidence="2" key="1">
    <citation type="journal article" date="2020" name="bioRxiv">
        <title>A rank-normalized archaeal taxonomy based on genome phylogeny resolves widespread incomplete and uneven classifications.</title>
        <authorList>
            <person name="Rinke C."/>
            <person name="Chuvochina M."/>
            <person name="Mussig A.J."/>
            <person name="Chaumeil P.-A."/>
            <person name="Waite D.W."/>
            <person name="Whitman W.B."/>
            <person name="Parks D.H."/>
            <person name="Hugenholtz P."/>
        </authorList>
    </citation>
    <scope>NUCLEOTIDE SEQUENCE</scope>
    <source>
        <strain evidence="2">UBA8853</strain>
    </source>
</reference>
<dbReference type="OMA" id="TRDARYW"/>
<dbReference type="SMR" id="A0A832WL47"/>
<dbReference type="GeneID" id="1477418"/>
<sequence>MTDIVYDVEGFRAFLPKETLRWIRHRELERKVGVVEKFSDRVGPIPVEIRRRRSQYGEFYHAGKGTTRIQARVSAAMECVERAAAEPREEIIERGPEGDKWTPAWYRTEPREWVEGVDLTTREPVYVPANEVFHPWLGDALPSHTNGLSAGRLREEAVIQGLLEVVERDSWSIVEYFRIHPPELEVHGELEELRRSLEREVGRVELRLLPSRVEGVYVVGAVTEAERVEEMVMGFGASPDPEMAVLRALLEVAQGLSMARRGIESPVRKGLGEFSAPGKLTPERLKRLNRHWFEPEGTVEIDDLDRVITTGSLEKLTEELVERVAEAGLGKVIEVDLTLENLDVPVVRVRVTGASEYVIDEARVGNMPEKPPGVPMG</sequence>
<dbReference type="Gene3D" id="3.30.1330.230">
    <property type="match status" value="1"/>
</dbReference>
<dbReference type="RefSeq" id="WP_011018487.1">
    <property type="nucleotide sequence ID" value="NZ_DUJS01000004.1"/>
</dbReference>
<dbReference type="NCBIfam" id="TIGR00702">
    <property type="entry name" value="YcaO-type kinase domain"/>
    <property type="match status" value="1"/>
</dbReference>
<dbReference type="InterPro" id="IPR003776">
    <property type="entry name" value="YcaO-like_dom"/>
</dbReference>
<dbReference type="EMBL" id="DUJS01000004">
    <property type="protein sequence ID" value="HII70745.1"/>
    <property type="molecule type" value="Genomic_DNA"/>
</dbReference>
<feature type="domain" description="YcaO" evidence="1">
    <location>
        <begin position="63"/>
        <end position="377"/>
    </location>
</feature>